<name>A0AAV8W899_9CUCU</name>
<dbReference type="EMBL" id="JANEYG010000006">
    <property type="protein sequence ID" value="KAJ8922699.1"/>
    <property type="molecule type" value="Genomic_DNA"/>
</dbReference>
<proteinExistence type="predicted"/>
<evidence type="ECO:0000256" key="3">
    <source>
        <dbReference type="ARBA" id="ARBA00023319"/>
    </source>
</evidence>
<evidence type="ECO:0000256" key="4">
    <source>
        <dbReference type="SAM" id="MobiDB-lite"/>
    </source>
</evidence>
<dbReference type="PANTHER" id="PTHR12231">
    <property type="entry name" value="CTX-RELATED TYPE I TRANSMEMBRANE PROTEIN"/>
    <property type="match status" value="1"/>
</dbReference>
<keyword evidence="1" id="KW-0677">Repeat</keyword>
<evidence type="ECO:0000313" key="6">
    <source>
        <dbReference type="EMBL" id="KAJ8922699.1"/>
    </source>
</evidence>
<dbReference type="InterPro" id="IPR013098">
    <property type="entry name" value="Ig_I-set"/>
</dbReference>
<protein>
    <recommendedName>
        <fullName evidence="5">Ig-like domain-containing protein</fullName>
    </recommendedName>
</protein>
<sequence>MSGDFAFLKCRRNYRFASYQGEVLRLWKISRTEMGAYMCIASNGVPPTVSKRIMVNVHFHPVIHVPNQLVGAPLGTDVTLECNVEAYPKSINYWVRDTGKYQVDIEYVKSGERIIKKKLKETNGLLKLRQIHELLRRLFPPPREMVVSSAKYDAQVVSKSLFHVKMTVIVRNLQKEDAGSYRCIAKNSLGEVESNIRLYEIPGPTRAYGPSLDEEDYNDQYGSAEREQDEEVPNSGFERPRTPTFSTPETPSRANFVDSNHVPIDGTSHSSPLLSCSSSAATIVSTMVVLLFRGQTI</sequence>
<dbReference type="Proteomes" id="UP001159042">
    <property type="component" value="Unassembled WGS sequence"/>
</dbReference>
<dbReference type="SUPFAM" id="SSF48726">
    <property type="entry name" value="Immunoglobulin"/>
    <property type="match status" value="2"/>
</dbReference>
<evidence type="ECO:0000256" key="1">
    <source>
        <dbReference type="ARBA" id="ARBA00022737"/>
    </source>
</evidence>
<dbReference type="GO" id="GO:0043005">
    <property type="term" value="C:neuron projection"/>
    <property type="evidence" value="ECO:0007669"/>
    <property type="project" value="TreeGrafter"/>
</dbReference>
<evidence type="ECO:0000313" key="7">
    <source>
        <dbReference type="Proteomes" id="UP001159042"/>
    </source>
</evidence>
<organism evidence="6 7">
    <name type="scientific">Exocentrus adspersus</name>
    <dbReference type="NCBI Taxonomy" id="1586481"/>
    <lineage>
        <taxon>Eukaryota</taxon>
        <taxon>Metazoa</taxon>
        <taxon>Ecdysozoa</taxon>
        <taxon>Arthropoda</taxon>
        <taxon>Hexapoda</taxon>
        <taxon>Insecta</taxon>
        <taxon>Pterygota</taxon>
        <taxon>Neoptera</taxon>
        <taxon>Endopterygota</taxon>
        <taxon>Coleoptera</taxon>
        <taxon>Polyphaga</taxon>
        <taxon>Cucujiformia</taxon>
        <taxon>Chrysomeloidea</taxon>
        <taxon>Cerambycidae</taxon>
        <taxon>Lamiinae</taxon>
        <taxon>Acanthocinini</taxon>
        <taxon>Exocentrus</taxon>
    </lineage>
</organism>
<reference evidence="6 7" key="1">
    <citation type="journal article" date="2023" name="Insect Mol. Biol.">
        <title>Genome sequencing provides insights into the evolution of gene families encoding plant cell wall-degrading enzymes in longhorned beetles.</title>
        <authorList>
            <person name="Shin N.R."/>
            <person name="Okamura Y."/>
            <person name="Kirsch R."/>
            <person name="Pauchet Y."/>
        </authorList>
    </citation>
    <scope>NUCLEOTIDE SEQUENCE [LARGE SCALE GENOMIC DNA]</scope>
    <source>
        <strain evidence="6">EAD_L_NR</strain>
    </source>
</reference>
<evidence type="ECO:0000259" key="5">
    <source>
        <dbReference type="PROSITE" id="PS50835"/>
    </source>
</evidence>
<dbReference type="PROSITE" id="PS50835">
    <property type="entry name" value="IG_LIKE"/>
    <property type="match status" value="1"/>
</dbReference>
<dbReference type="InterPro" id="IPR007110">
    <property type="entry name" value="Ig-like_dom"/>
</dbReference>
<dbReference type="AlphaFoldDB" id="A0AAV8W899"/>
<keyword evidence="7" id="KW-1185">Reference proteome</keyword>
<dbReference type="InterPro" id="IPR051170">
    <property type="entry name" value="Neural/epithelial_adhesion"/>
</dbReference>
<dbReference type="PANTHER" id="PTHR12231:SF255">
    <property type="entry name" value="DPR-INTERACTING PROTEIN ALPHA, ISOFORM A"/>
    <property type="match status" value="1"/>
</dbReference>
<keyword evidence="2" id="KW-1015">Disulfide bond</keyword>
<dbReference type="Pfam" id="PF07679">
    <property type="entry name" value="I-set"/>
    <property type="match status" value="1"/>
</dbReference>
<accession>A0AAV8W899</accession>
<comment type="caution">
    <text evidence="6">The sequence shown here is derived from an EMBL/GenBank/DDBJ whole genome shotgun (WGS) entry which is preliminary data.</text>
</comment>
<dbReference type="InterPro" id="IPR013783">
    <property type="entry name" value="Ig-like_fold"/>
</dbReference>
<dbReference type="InterPro" id="IPR036179">
    <property type="entry name" value="Ig-like_dom_sf"/>
</dbReference>
<dbReference type="Gene3D" id="2.60.40.10">
    <property type="entry name" value="Immunoglobulins"/>
    <property type="match status" value="2"/>
</dbReference>
<feature type="compositionally biased region" description="Polar residues" evidence="4">
    <location>
        <begin position="243"/>
        <end position="253"/>
    </location>
</feature>
<feature type="region of interest" description="Disordered" evidence="4">
    <location>
        <begin position="205"/>
        <end position="255"/>
    </location>
</feature>
<dbReference type="InterPro" id="IPR003599">
    <property type="entry name" value="Ig_sub"/>
</dbReference>
<gene>
    <name evidence="6" type="ORF">NQ315_007732</name>
</gene>
<evidence type="ECO:0000256" key="2">
    <source>
        <dbReference type="ARBA" id="ARBA00023157"/>
    </source>
</evidence>
<keyword evidence="3" id="KW-0393">Immunoglobulin domain</keyword>
<dbReference type="SMART" id="SM00409">
    <property type="entry name" value="IG"/>
    <property type="match status" value="1"/>
</dbReference>
<feature type="domain" description="Ig-like" evidence="5">
    <location>
        <begin position="61"/>
        <end position="199"/>
    </location>
</feature>